<evidence type="ECO:0000313" key="2">
    <source>
        <dbReference type="Proteomes" id="UP001227268"/>
    </source>
</evidence>
<accession>A0ACC2WDD4</accession>
<organism evidence="1 2">
    <name type="scientific">Naganishia friedmannii</name>
    <dbReference type="NCBI Taxonomy" id="89922"/>
    <lineage>
        <taxon>Eukaryota</taxon>
        <taxon>Fungi</taxon>
        <taxon>Dikarya</taxon>
        <taxon>Basidiomycota</taxon>
        <taxon>Agaricomycotina</taxon>
        <taxon>Tremellomycetes</taxon>
        <taxon>Filobasidiales</taxon>
        <taxon>Filobasidiaceae</taxon>
        <taxon>Naganishia</taxon>
    </lineage>
</organism>
<reference evidence="1" key="1">
    <citation type="submission" date="2023-04" db="EMBL/GenBank/DDBJ databases">
        <title>Draft Genome sequencing of Naganishia species isolated from polar environments using Oxford Nanopore Technology.</title>
        <authorList>
            <person name="Leo P."/>
            <person name="Venkateswaran K."/>
        </authorList>
    </citation>
    <scope>NUCLEOTIDE SEQUENCE</scope>
    <source>
        <strain evidence="1">MNA-CCFEE 5423</strain>
    </source>
</reference>
<sequence length="620" mass="65646">MTLNIFSDTDLCLACEKPLKHSNQSYCDDECRAKDGASKRHATGAQVSPSILASLPALLASHITLPARTRDQTSGGGGDSTSSTSRSEESSPLQSPSPYVHADHAIDEHYSPKEDAFMLPGPAYPNSNTIFGPGAHGQQNTYTNATPIKITAAGSLKTQGFLPPHSSLKNELGTPVGSQTLQQQQQQQQQQPDSTLHYGRRPGHTNSVTSPLALFPVNVGGAAARRRESHGAHSSVVAVRPSPHGLSPLTKPIRLVSDSIIDTGRSATQQHQFVERRPTPPMHHGYSPLQEPAGHSYNNQGKRQFAYGLHSPLIVAANATTAAVDFSNAERTPSKVGSVTTSARDGTAGGNVSSSPKQRIAPPVPSSRRTSATTATVDNSLMARRRSFPVQLIGSLRSQLVTPAGKKSPASGASGKSKRSAVLASDSSASHSESDEEVESSPLISSTELERPGPPSRNNSSSSTSNGRPDEPGRGRSRATSRNGIQEETANPSAGSAKQIETTRAPTVRRPVALQGLDRVPQSAKGGDHPGLEDGRGTGVEVGVPPMVPLPVPEAQLTTTLHLTLREFRACHYPTCRAMAEAVADFIPAAGNYRQLSDHFSRAMKTPLHPYAFEEEQGPS</sequence>
<protein>
    <submittedName>
        <fullName evidence="1">Uncharacterized protein</fullName>
    </submittedName>
</protein>
<gene>
    <name evidence="1" type="ORF">QFC21_000548</name>
</gene>
<name>A0ACC2WDD4_9TREE</name>
<dbReference type="Proteomes" id="UP001227268">
    <property type="component" value="Unassembled WGS sequence"/>
</dbReference>
<proteinExistence type="predicted"/>
<comment type="caution">
    <text evidence="1">The sequence shown here is derived from an EMBL/GenBank/DDBJ whole genome shotgun (WGS) entry which is preliminary data.</text>
</comment>
<keyword evidence="2" id="KW-1185">Reference proteome</keyword>
<evidence type="ECO:0000313" key="1">
    <source>
        <dbReference type="EMBL" id="KAJ9109219.1"/>
    </source>
</evidence>
<dbReference type="EMBL" id="JASBWT010000001">
    <property type="protein sequence ID" value="KAJ9109219.1"/>
    <property type="molecule type" value="Genomic_DNA"/>
</dbReference>